<evidence type="ECO:0000313" key="1">
    <source>
        <dbReference type="EMBL" id="KAJ8887483.1"/>
    </source>
</evidence>
<organism evidence="1 2">
    <name type="scientific">Dryococelus australis</name>
    <dbReference type="NCBI Taxonomy" id="614101"/>
    <lineage>
        <taxon>Eukaryota</taxon>
        <taxon>Metazoa</taxon>
        <taxon>Ecdysozoa</taxon>
        <taxon>Arthropoda</taxon>
        <taxon>Hexapoda</taxon>
        <taxon>Insecta</taxon>
        <taxon>Pterygota</taxon>
        <taxon>Neoptera</taxon>
        <taxon>Polyneoptera</taxon>
        <taxon>Phasmatodea</taxon>
        <taxon>Verophasmatodea</taxon>
        <taxon>Anareolatae</taxon>
        <taxon>Phasmatidae</taxon>
        <taxon>Eurycanthinae</taxon>
        <taxon>Dryococelus</taxon>
    </lineage>
</organism>
<proteinExistence type="predicted"/>
<protein>
    <submittedName>
        <fullName evidence="1">Uncharacterized protein</fullName>
    </submittedName>
</protein>
<sequence length="429" mass="48749">MKVDTSGLFCQEMLTSPNACAQPYTLLVLVKVYREVRVFNSNHNGAYQNKDGIVNLDNTRGQLDTACVFYSTTRRISDCFRQRRRGALVFRRSIWQVAPLQSAHYKAETIEKDSRVAKPVKLARLRGSKTLRNGAWDELATDLPTTAEKCRKKLIAMLSSLRRKKATFGQHENRSYHRDLRRQHARPNYHSHLRKPSGHVFIDYRISQSSISCFILLHGIKTVDVLHLRHRQPSTCYVVHAYLDIVPSTDAGSFVHYFHIAHKHTVSATCRHITASRKALGIIARHIGGRSACLGERFDSKRPKKTGMDYTQQCCAVIVFRNQQKVYFLLTSMHRRRTTGYCRQGLAEFPTVKGKYVRSSRGVSALASHQGEPGSIPGLVTGYSQVGVVTDDAVGRRIFSGISRFPRPFIPAPLHINFNHPRRLPRPRC</sequence>
<evidence type="ECO:0000313" key="2">
    <source>
        <dbReference type="Proteomes" id="UP001159363"/>
    </source>
</evidence>
<dbReference type="Proteomes" id="UP001159363">
    <property type="component" value="Chromosome X"/>
</dbReference>
<accession>A0ABQ9HUG1</accession>
<name>A0ABQ9HUG1_9NEOP</name>
<dbReference type="EMBL" id="JARBHB010000004">
    <property type="protein sequence ID" value="KAJ8887483.1"/>
    <property type="molecule type" value="Genomic_DNA"/>
</dbReference>
<comment type="caution">
    <text evidence="1">The sequence shown here is derived from an EMBL/GenBank/DDBJ whole genome shotgun (WGS) entry which is preliminary data.</text>
</comment>
<keyword evidence="2" id="KW-1185">Reference proteome</keyword>
<gene>
    <name evidence="1" type="ORF">PR048_013698</name>
</gene>
<reference evidence="1 2" key="1">
    <citation type="submission" date="2023-02" db="EMBL/GenBank/DDBJ databases">
        <title>LHISI_Scaffold_Assembly.</title>
        <authorList>
            <person name="Stuart O.P."/>
            <person name="Cleave R."/>
            <person name="Magrath M.J.L."/>
            <person name="Mikheyev A.S."/>
        </authorList>
    </citation>
    <scope>NUCLEOTIDE SEQUENCE [LARGE SCALE GENOMIC DNA]</scope>
    <source>
        <strain evidence="1">Daus_M_001</strain>
        <tissue evidence="1">Leg muscle</tissue>
    </source>
</reference>